<gene>
    <name evidence="2" type="ORF">DK389_14035</name>
</gene>
<dbReference type="Proteomes" id="UP000245926">
    <property type="component" value="Chromosome"/>
</dbReference>
<evidence type="ECO:0000313" key="2">
    <source>
        <dbReference type="EMBL" id="AWN41431.1"/>
    </source>
</evidence>
<dbReference type="RefSeq" id="WP_109890439.1">
    <property type="nucleotide sequence ID" value="NZ_CP029550.1"/>
</dbReference>
<evidence type="ECO:0000313" key="3">
    <source>
        <dbReference type="Proteomes" id="UP000245926"/>
    </source>
</evidence>
<dbReference type="EMBL" id="CP029550">
    <property type="protein sequence ID" value="AWN41431.1"/>
    <property type="molecule type" value="Genomic_DNA"/>
</dbReference>
<feature type="compositionally biased region" description="Low complexity" evidence="1">
    <location>
        <begin position="138"/>
        <end position="147"/>
    </location>
</feature>
<name>A0A2U8W737_9HYPH</name>
<accession>A0A2U8W737</accession>
<dbReference type="AlphaFoldDB" id="A0A2U8W737"/>
<dbReference type="InterPro" id="IPR009333">
    <property type="entry name" value="DUF992"/>
</dbReference>
<sequence length="165" mass="16890">MRTEVIAFSIAATCAVLIATAPYARGTLSEAPDREAGTLTCIRNGDLGLVVGLTPVADCTFAPSGGGAAEPYRAMFERGAALPAETLTWRVMTQTGTSRPGQLNGLFTASLGLDPGARDAAIVIDLRGEGAILRRSESGAAGAAASEQPRLRLAAETARSASARD</sequence>
<dbReference type="Pfam" id="PF06186">
    <property type="entry name" value="DUF992"/>
    <property type="match status" value="1"/>
</dbReference>
<keyword evidence="3" id="KW-1185">Reference proteome</keyword>
<dbReference type="KEGG" id="mets:DK389_14035"/>
<organism evidence="2 3">
    <name type="scientific">Methylobacterium durans</name>
    <dbReference type="NCBI Taxonomy" id="2202825"/>
    <lineage>
        <taxon>Bacteria</taxon>
        <taxon>Pseudomonadati</taxon>
        <taxon>Pseudomonadota</taxon>
        <taxon>Alphaproteobacteria</taxon>
        <taxon>Hyphomicrobiales</taxon>
        <taxon>Methylobacteriaceae</taxon>
        <taxon>Methylobacterium</taxon>
    </lineage>
</organism>
<reference evidence="3" key="1">
    <citation type="submission" date="2018-05" db="EMBL/GenBank/DDBJ databases">
        <title>Complete Genome Sequence of Methylobacterium sp. 17SD2-17.</title>
        <authorList>
            <person name="Srinivasan S."/>
        </authorList>
    </citation>
    <scope>NUCLEOTIDE SEQUENCE [LARGE SCALE GENOMIC DNA]</scope>
    <source>
        <strain evidence="3">17SD2-17</strain>
    </source>
</reference>
<protein>
    <recommendedName>
        <fullName evidence="4">DUF992 domain-containing protein</fullName>
    </recommendedName>
</protein>
<evidence type="ECO:0008006" key="4">
    <source>
        <dbReference type="Google" id="ProtNLM"/>
    </source>
</evidence>
<dbReference type="OrthoDB" id="7996367at2"/>
<evidence type="ECO:0000256" key="1">
    <source>
        <dbReference type="SAM" id="MobiDB-lite"/>
    </source>
</evidence>
<proteinExistence type="predicted"/>
<feature type="region of interest" description="Disordered" evidence="1">
    <location>
        <begin position="137"/>
        <end position="165"/>
    </location>
</feature>